<accession>A0A1Y2FB08</accession>
<feature type="transmembrane region" description="Helical" evidence="12">
    <location>
        <begin position="285"/>
        <end position="311"/>
    </location>
</feature>
<feature type="transmembrane region" description="Helical" evidence="12">
    <location>
        <begin position="174"/>
        <end position="195"/>
    </location>
</feature>
<evidence type="ECO:0000256" key="5">
    <source>
        <dbReference type="ARBA" id="ARBA00022824"/>
    </source>
</evidence>
<evidence type="ECO:0000256" key="3">
    <source>
        <dbReference type="ARBA" id="ARBA00022448"/>
    </source>
</evidence>
<dbReference type="PIRSF" id="PIRSF004557">
    <property type="entry name" value="SecY"/>
    <property type="match status" value="1"/>
</dbReference>
<dbReference type="Pfam" id="PF10559">
    <property type="entry name" value="Plug_translocon"/>
    <property type="match status" value="1"/>
</dbReference>
<feature type="transmembrane region" description="Helical" evidence="12">
    <location>
        <begin position="120"/>
        <end position="139"/>
    </location>
</feature>
<dbReference type="PROSITE" id="PS00755">
    <property type="entry name" value="SECY_1"/>
    <property type="match status" value="1"/>
</dbReference>
<feature type="transmembrane region" description="Helical" evidence="12">
    <location>
        <begin position="145"/>
        <end position="167"/>
    </location>
</feature>
<proteinExistence type="inferred from homology"/>
<keyword evidence="8 10" id="KW-0811">Translocation</keyword>
<dbReference type="RefSeq" id="XP_040724179.1">
    <property type="nucleotide sequence ID" value="XM_040867907.1"/>
</dbReference>
<comment type="subcellular location">
    <subcellularLocation>
        <location evidence="1">Endoplasmic reticulum membrane</location>
        <topology evidence="1">Multi-pass membrane protein</topology>
    </subcellularLocation>
    <subcellularLocation>
        <location evidence="10">Membrane</location>
        <topology evidence="10">Multi-pass membrane protein</topology>
    </subcellularLocation>
</comment>
<keyword evidence="6 10" id="KW-0653">Protein transport</keyword>
<dbReference type="InterPro" id="IPR002208">
    <property type="entry name" value="SecY/SEC61-alpha"/>
</dbReference>
<dbReference type="STRING" id="56484.A0A1Y2FB08"/>
<dbReference type="AlphaFoldDB" id="A0A1Y2FB08"/>
<dbReference type="OMA" id="PMMRQMF"/>
<evidence type="ECO:0000256" key="2">
    <source>
        <dbReference type="ARBA" id="ARBA00005751"/>
    </source>
</evidence>
<dbReference type="GeneID" id="63784506"/>
<evidence type="ECO:0000313" key="14">
    <source>
        <dbReference type="EMBL" id="ORY80045.1"/>
    </source>
</evidence>
<dbReference type="GO" id="GO:0005789">
    <property type="term" value="C:endoplasmic reticulum membrane"/>
    <property type="evidence" value="ECO:0007669"/>
    <property type="project" value="UniProtKB-SubCell"/>
</dbReference>
<dbReference type="SUPFAM" id="SSF103491">
    <property type="entry name" value="Preprotein translocase SecY subunit"/>
    <property type="match status" value="1"/>
</dbReference>
<dbReference type="InterPro" id="IPR030659">
    <property type="entry name" value="SecY_CS"/>
</dbReference>
<dbReference type="PROSITE" id="PS00756">
    <property type="entry name" value="SECY_2"/>
    <property type="match status" value="1"/>
</dbReference>
<dbReference type="FunFam" id="1.10.3370.10:FF:000002">
    <property type="entry name" value="Transport Sec61 subunit alpha isoform 2"/>
    <property type="match status" value="1"/>
</dbReference>
<dbReference type="InterPro" id="IPR019561">
    <property type="entry name" value="Translocon_Sec61/SecY_plug_dom"/>
</dbReference>
<keyword evidence="4 10" id="KW-0812">Transmembrane</keyword>
<gene>
    <name evidence="14" type="ORF">BCR37DRAFT_349207</name>
</gene>
<feature type="transmembrane region" description="Helical" evidence="12">
    <location>
        <begin position="440"/>
        <end position="458"/>
    </location>
</feature>
<reference evidence="14 15" key="1">
    <citation type="submission" date="2016-07" db="EMBL/GenBank/DDBJ databases">
        <title>Pervasive Adenine N6-methylation of Active Genes in Fungi.</title>
        <authorList>
            <consortium name="DOE Joint Genome Institute"/>
            <person name="Mondo S.J."/>
            <person name="Dannebaum R.O."/>
            <person name="Kuo R.C."/>
            <person name="Labutti K."/>
            <person name="Haridas S."/>
            <person name="Kuo A."/>
            <person name="Salamov A."/>
            <person name="Ahrendt S.R."/>
            <person name="Lipzen A."/>
            <person name="Sullivan W."/>
            <person name="Andreopoulos W.B."/>
            <person name="Clum A."/>
            <person name="Lindquist E."/>
            <person name="Daum C."/>
            <person name="Ramamoorthy G.K."/>
            <person name="Gryganskyi A."/>
            <person name="Culley D."/>
            <person name="Magnuson J.K."/>
            <person name="James T.Y."/>
            <person name="O'Malley M.A."/>
            <person name="Stajich J.E."/>
            <person name="Spatafora J.W."/>
            <person name="Visel A."/>
            <person name="Grigoriev I.V."/>
        </authorList>
    </citation>
    <scope>NUCLEOTIDE SEQUENCE [LARGE SCALE GENOMIC DNA]</scope>
    <source>
        <strain evidence="14 15">12-1054</strain>
    </source>
</reference>
<keyword evidence="3 10" id="KW-0813">Transport</keyword>
<evidence type="ECO:0000256" key="9">
    <source>
        <dbReference type="ARBA" id="ARBA00023136"/>
    </source>
</evidence>
<feature type="transmembrane region" description="Helical" evidence="12">
    <location>
        <begin position="33"/>
        <end position="55"/>
    </location>
</feature>
<dbReference type="NCBIfam" id="TIGR00967">
    <property type="entry name" value="3a0501s007"/>
    <property type="match status" value="1"/>
</dbReference>
<feature type="transmembrane region" description="Helical" evidence="12">
    <location>
        <begin position="359"/>
        <end position="380"/>
    </location>
</feature>
<evidence type="ECO:0000256" key="8">
    <source>
        <dbReference type="ARBA" id="ARBA00023010"/>
    </source>
</evidence>
<dbReference type="InterPro" id="IPR023201">
    <property type="entry name" value="SecY_dom_sf"/>
</dbReference>
<feature type="domain" description="Translocon Sec61/SecY plug" evidence="13">
    <location>
        <begin position="41"/>
        <end position="75"/>
    </location>
</feature>
<evidence type="ECO:0000256" key="11">
    <source>
        <dbReference type="RuleBase" id="RU004349"/>
    </source>
</evidence>
<comment type="caution">
    <text evidence="14">The sequence shown here is derived from an EMBL/GenBank/DDBJ whole genome shotgun (WGS) entry which is preliminary data.</text>
</comment>
<dbReference type="Pfam" id="PF00344">
    <property type="entry name" value="SecY"/>
    <property type="match status" value="1"/>
</dbReference>
<dbReference type="PANTHER" id="PTHR10906">
    <property type="entry name" value="SECY/SEC61-ALPHA FAMILY MEMBER"/>
    <property type="match status" value="1"/>
</dbReference>
<dbReference type="EMBL" id="MCFI01000014">
    <property type="protein sequence ID" value="ORY80045.1"/>
    <property type="molecule type" value="Genomic_DNA"/>
</dbReference>
<feature type="transmembrane region" description="Helical" evidence="12">
    <location>
        <begin position="75"/>
        <end position="100"/>
    </location>
</feature>
<keyword evidence="7 12" id="KW-1133">Transmembrane helix</keyword>
<dbReference type="Gene3D" id="1.10.3370.10">
    <property type="entry name" value="SecY subunit domain"/>
    <property type="match status" value="1"/>
</dbReference>
<feature type="transmembrane region" description="Helical" evidence="12">
    <location>
        <begin position="247"/>
        <end position="265"/>
    </location>
</feature>
<comment type="similarity">
    <text evidence="2 11">Belongs to the SecY/SEC61-alpha family.</text>
</comment>
<feature type="transmembrane region" description="Helical" evidence="12">
    <location>
        <begin position="416"/>
        <end position="434"/>
    </location>
</feature>
<keyword evidence="9 12" id="KW-0472">Membrane</keyword>
<evidence type="ECO:0000256" key="10">
    <source>
        <dbReference type="RuleBase" id="RU003484"/>
    </source>
</evidence>
<evidence type="ECO:0000256" key="4">
    <source>
        <dbReference type="ARBA" id="ARBA00022692"/>
    </source>
</evidence>
<name>A0A1Y2FB08_PROLT</name>
<dbReference type="GO" id="GO:0015031">
    <property type="term" value="P:protein transport"/>
    <property type="evidence" value="ECO:0007669"/>
    <property type="project" value="UniProtKB-KW"/>
</dbReference>
<evidence type="ECO:0000256" key="1">
    <source>
        <dbReference type="ARBA" id="ARBA00004477"/>
    </source>
</evidence>
<keyword evidence="15" id="KW-1185">Reference proteome</keyword>
<dbReference type="OrthoDB" id="420669at2759"/>
<keyword evidence="5" id="KW-0256">Endoplasmic reticulum</keyword>
<dbReference type="NCBIfam" id="NF006341">
    <property type="entry name" value="PRK08568.1-5"/>
    <property type="match status" value="1"/>
</dbReference>
<dbReference type="Proteomes" id="UP000193685">
    <property type="component" value="Unassembled WGS sequence"/>
</dbReference>
<evidence type="ECO:0000259" key="13">
    <source>
        <dbReference type="Pfam" id="PF10559"/>
    </source>
</evidence>
<evidence type="ECO:0000256" key="7">
    <source>
        <dbReference type="ARBA" id="ARBA00022989"/>
    </source>
</evidence>
<protein>
    <submittedName>
        <fullName evidence="14">SecY subunit domain-containing protein</fullName>
    </submittedName>
</protein>
<sequence>MSSLRVLDLIKPFSAFLPEIVSPERKVPFNQKLGWTAVTLLIFLVMSQVPLYGIVSSDSSDPLYVLRMIMASNRGTLMELGITPIITSGMFIQLLAGSQLIDVNLDLKSDRELFQTMQKVLALIISIGQAIVYVASGTYGQPAELGWGVCLLLCLQLITASMIVILLDELLSKGYGLGSGISLFIATNVCEGIIWKAFSPTTVNTGKGPQFEGAVIAFFHLLFTRSNKLGALRDAFFRSNLPNLSNLVATVAVFAAVIYLQGFRVEIPVKSAKFRGQRGTFPVKLFYTSNMPIMLESALTSNVFLVSQMLYNKFPSNFFVSLLGVWEGVEGTGQIRATSGLAYYMTAPLSMKEALLDPIHTAVYVVFIVTACATFSKLWIEVSGSSPRDVAKQLKEQQMVMAGHREQSMYKELKRIIPTAAWLSGATIGALAITSDLLGALGSGTGVLLCVTILYGLLEAVAKESNSNVAGMADLLGL</sequence>
<evidence type="ECO:0000256" key="6">
    <source>
        <dbReference type="ARBA" id="ARBA00022927"/>
    </source>
</evidence>
<organism evidence="14 15">
    <name type="scientific">Protomyces lactucae-debilis</name>
    <dbReference type="NCBI Taxonomy" id="2754530"/>
    <lineage>
        <taxon>Eukaryota</taxon>
        <taxon>Fungi</taxon>
        <taxon>Dikarya</taxon>
        <taxon>Ascomycota</taxon>
        <taxon>Taphrinomycotina</taxon>
        <taxon>Taphrinomycetes</taxon>
        <taxon>Taphrinales</taxon>
        <taxon>Protomycetaceae</taxon>
        <taxon>Protomyces</taxon>
    </lineage>
</organism>
<evidence type="ECO:0000256" key="12">
    <source>
        <dbReference type="SAM" id="Phobius"/>
    </source>
</evidence>
<evidence type="ECO:0000313" key="15">
    <source>
        <dbReference type="Proteomes" id="UP000193685"/>
    </source>
</evidence>